<dbReference type="Pfam" id="PF08585">
    <property type="entry name" value="RMI1_N_C"/>
    <property type="match status" value="2"/>
</dbReference>
<evidence type="ECO:0000313" key="6">
    <source>
        <dbReference type="EMBL" id="EXJ94677.1"/>
    </source>
</evidence>
<dbReference type="InterPro" id="IPR042470">
    <property type="entry name" value="RMI1_N_C_sf"/>
</dbReference>
<reference evidence="6 7" key="1">
    <citation type="submission" date="2013-03" db="EMBL/GenBank/DDBJ databases">
        <title>The Genome Sequence of Capronia coronata CBS 617.96.</title>
        <authorList>
            <consortium name="The Broad Institute Genomics Platform"/>
            <person name="Cuomo C."/>
            <person name="de Hoog S."/>
            <person name="Gorbushina A."/>
            <person name="Walker B."/>
            <person name="Young S.K."/>
            <person name="Zeng Q."/>
            <person name="Gargeya S."/>
            <person name="Fitzgerald M."/>
            <person name="Haas B."/>
            <person name="Abouelleil A."/>
            <person name="Allen A.W."/>
            <person name="Alvarado L."/>
            <person name="Arachchi H.M."/>
            <person name="Berlin A.M."/>
            <person name="Chapman S.B."/>
            <person name="Gainer-Dewar J."/>
            <person name="Goldberg J."/>
            <person name="Griggs A."/>
            <person name="Gujja S."/>
            <person name="Hansen M."/>
            <person name="Howarth C."/>
            <person name="Imamovic A."/>
            <person name="Ireland A."/>
            <person name="Larimer J."/>
            <person name="McCowan C."/>
            <person name="Murphy C."/>
            <person name="Pearson M."/>
            <person name="Poon T.W."/>
            <person name="Priest M."/>
            <person name="Roberts A."/>
            <person name="Saif S."/>
            <person name="Shea T."/>
            <person name="Sisk P."/>
            <person name="Sykes S."/>
            <person name="Wortman J."/>
            <person name="Nusbaum C."/>
            <person name="Birren B."/>
        </authorList>
    </citation>
    <scope>NUCLEOTIDE SEQUENCE [LARGE SCALE GENOMIC DNA]</scope>
    <source>
        <strain evidence="6 7">CBS 617.96</strain>
    </source>
</reference>
<protein>
    <recommendedName>
        <fullName evidence="2">RecQ-mediated genome instability protein 1</fullName>
    </recommendedName>
</protein>
<evidence type="ECO:0000259" key="4">
    <source>
        <dbReference type="Pfam" id="PF08585"/>
    </source>
</evidence>
<dbReference type="GO" id="GO:0000712">
    <property type="term" value="P:resolution of meiotic recombination intermediates"/>
    <property type="evidence" value="ECO:0007669"/>
    <property type="project" value="TreeGrafter"/>
</dbReference>
<gene>
    <name evidence="6" type="ORF">A1O1_03074</name>
</gene>
<proteinExistence type="inferred from homology"/>
<keyword evidence="7" id="KW-1185">Reference proteome</keyword>
<dbReference type="GO" id="GO:0000724">
    <property type="term" value="P:double-strand break repair via homologous recombination"/>
    <property type="evidence" value="ECO:0007669"/>
    <property type="project" value="TreeGrafter"/>
</dbReference>
<evidence type="ECO:0000256" key="3">
    <source>
        <dbReference type="SAM" id="MobiDB-lite"/>
    </source>
</evidence>
<feature type="compositionally biased region" description="Low complexity" evidence="3">
    <location>
        <begin position="156"/>
        <end position="180"/>
    </location>
</feature>
<evidence type="ECO:0000256" key="1">
    <source>
        <dbReference type="ARBA" id="ARBA00006395"/>
    </source>
</evidence>
<dbReference type="HOGENOM" id="CLU_093893_0_0_1"/>
<sequence length="304" mass="32161">MSTPHPLHTQLSTSLQIRHNLPVNPQWLTDFLSSRGPTPPPFPALLSTAHFRILASDITTSLRPVSAGDVLPPDVSDVNVKERRLAGTVIVQVLDVLDVGSSKWSQVEAIERVENGEEIRGREVIRTVDVMEEGDDGSGGIDPAATSGGGVGARPSGRTNGTTATTTTSTATANSGYAANPNKLSLGPHKLLLQDARGTKVLAFELVRVPGIGLSISASAARPSATSNGARANTIPTEDPGMFIGCKILLKPGTVVRRGMAMLTPENCVLLGGKLEAWDRKWKEERKQRLIAMLGEENGAAVRG</sequence>
<dbReference type="Gene3D" id="2.40.50.770">
    <property type="entry name" value="RecQ-mediated genome instability protein Rmi1, C-terminal domain"/>
    <property type="match status" value="1"/>
</dbReference>
<dbReference type="Proteomes" id="UP000019484">
    <property type="component" value="Unassembled WGS sequence"/>
</dbReference>
<dbReference type="SMART" id="SM01161">
    <property type="entry name" value="DUF1767"/>
    <property type="match status" value="1"/>
</dbReference>
<accession>W9YP11</accession>
<dbReference type="InterPro" id="IPR013894">
    <property type="entry name" value="RMI1_OB"/>
</dbReference>
<dbReference type="GO" id="GO:0016604">
    <property type="term" value="C:nuclear body"/>
    <property type="evidence" value="ECO:0007669"/>
    <property type="project" value="TreeGrafter"/>
</dbReference>
<dbReference type="GeneID" id="19157970"/>
<evidence type="ECO:0000259" key="5">
    <source>
        <dbReference type="Pfam" id="PF21000"/>
    </source>
</evidence>
<dbReference type="AlphaFoldDB" id="W9YP11"/>
<dbReference type="STRING" id="1182541.W9YP11"/>
<name>W9YP11_9EURO</name>
<dbReference type="EMBL" id="AMWN01000002">
    <property type="protein sequence ID" value="EXJ94677.1"/>
    <property type="molecule type" value="Genomic_DNA"/>
</dbReference>
<feature type="domain" description="RMI1 N-terminal" evidence="5">
    <location>
        <begin position="18"/>
        <end position="61"/>
    </location>
</feature>
<organism evidence="6 7">
    <name type="scientific">Capronia coronata CBS 617.96</name>
    <dbReference type="NCBI Taxonomy" id="1182541"/>
    <lineage>
        <taxon>Eukaryota</taxon>
        <taxon>Fungi</taxon>
        <taxon>Dikarya</taxon>
        <taxon>Ascomycota</taxon>
        <taxon>Pezizomycotina</taxon>
        <taxon>Eurotiomycetes</taxon>
        <taxon>Chaetothyriomycetidae</taxon>
        <taxon>Chaetothyriales</taxon>
        <taxon>Herpotrichiellaceae</taxon>
        <taxon>Capronia</taxon>
    </lineage>
</organism>
<dbReference type="GO" id="GO:0031422">
    <property type="term" value="C:RecQ family helicase-topoisomerase III complex"/>
    <property type="evidence" value="ECO:0007669"/>
    <property type="project" value="TreeGrafter"/>
</dbReference>
<feature type="domain" description="RecQ mediated genome instability protein 1 OB-fold" evidence="4">
    <location>
        <begin position="234"/>
        <end position="286"/>
    </location>
</feature>
<feature type="region of interest" description="Disordered" evidence="3">
    <location>
        <begin position="132"/>
        <end position="180"/>
    </location>
</feature>
<dbReference type="eggNOG" id="KOG3683">
    <property type="taxonomic scope" value="Eukaryota"/>
</dbReference>
<dbReference type="InterPro" id="IPR049363">
    <property type="entry name" value="RMI1_N"/>
</dbReference>
<comment type="caution">
    <text evidence="6">The sequence shown here is derived from an EMBL/GenBank/DDBJ whole genome shotgun (WGS) entry which is preliminary data.</text>
</comment>
<evidence type="ECO:0000256" key="2">
    <source>
        <dbReference type="ARBA" id="ARBA00018987"/>
    </source>
</evidence>
<comment type="similarity">
    <text evidence="1">Belongs to the RMI1 family.</text>
</comment>
<feature type="domain" description="RecQ mediated genome instability protein 1 OB-fold" evidence="4">
    <location>
        <begin position="71"/>
        <end position="216"/>
    </location>
</feature>
<dbReference type="RefSeq" id="XP_007722171.1">
    <property type="nucleotide sequence ID" value="XM_007723981.1"/>
</dbReference>
<dbReference type="Pfam" id="PF21000">
    <property type="entry name" value="RMI1_N_N"/>
    <property type="match status" value="1"/>
</dbReference>
<dbReference type="PANTHER" id="PTHR14790:SF15">
    <property type="entry name" value="RECQ-MEDIATED GENOME INSTABILITY PROTEIN 1"/>
    <property type="match status" value="1"/>
</dbReference>
<dbReference type="PANTHER" id="PTHR14790">
    <property type="entry name" value="RECQ-MEDIATED GENOME INSTABILITY PROTEIN 1 RMI1"/>
    <property type="match status" value="1"/>
</dbReference>
<evidence type="ECO:0000313" key="7">
    <source>
        <dbReference type="Proteomes" id="UP000019484"/>
    </source>
</evidence>
<dbReference type="OrthoDB" id="341511at2759"/>